<comment type="caution">
    <text evidence="1">The sequence shown here is derived from an EMBL/GenBank/DDBJ whole genome shotgun (WGS) entry which is preliminary data.</text>
</comment>
<protein>
    <submittedName>
        <fullName evidence="1">Uncharacterized protein</fullName>
    </submittedName>
</protein>
<accession>A0A5N7MSN7</accession>
<organism evidence="1 2">
    <name type="scientific">Microvirga tunisiensis</name>
    <dbReference type="NCBI Taxonomy" id="2108360"/>
    <lineage>
        <taxon>Bacteria</taxon>
        <taxon>Pseudomonadati</taxon>
        <taxon>Pseudomonadota</taxon>
        <taxon>Alphaproteobacteria</taxon>
        <taxon>Hyphomicrobiales</taxon>
        <taxon>Methylobacteriaceae</taxon>
        <taxon>Microvirga</taxon>
    </lineage>
</organism>
<proteinExistence type="predicted"/>
<dbReference type="Proteomes" id="UP000403266">
    <property type="component" value="Unassembled WGS sequence"/>
</dbReference>
<sequence>MKTAFWASVVGVGGALTIKFRHFFIGVRQPHAGSGADGQITAADLAALLKGIQQALVGTDDGTLISQIKLLRQDTNDRLETLGRAQQEALMKLSEMGSKTLIEALRDVVREFNTKITDQFGDNFKQLNEAVQALVVWQEQYKTHIEEITARQAEAAAAMQTATGDYRLLVDRASVFSGVASDLSTMLSALEVQKQQLTHVLSQLGTLLQAASGSLPEIETKVVALTTQLGEAVAANQKEVSNALAENVLLIRNSVQSAGQDFSKINEEIKAKVVALTTQLGDAVTSNQKEVNNALAENALLIRNSIQSVGQDFSKLNDDLKTNVVTLTTQLGDAVATNQKEVSKALAENVLLMRNSVQSVGQDFGKINEDFNKHLGDTAGKMREQVAVLDAALTEELKKSLESLGRQLAALSEKFVSDYSPLTDKLHRLVAVAAE</sequence>
<keyword evidence="2" id="KW-1185">Reference proteome</keyword>
<evidence type="ECO:0000313" key="1">
    <source>
        <dbReference type="EMBL" id="MPR29660.1"/>
    </source>
</evidence>
<dbReference type="Gene3D" id="1.20.120.20">
    <property type="entry name" value="Apolipoprotein"/>
    <property type="match status" value="1"/>
</dbReference>
<gene>
    <name evidence="1" type="ORF">FS320_32415</name>
</gene>
<dbReference type="SUPFAM" id="SSF58113">
    <property type="entry name" value="Apolipoprotein A-I"/>
    <property type="match status" value="1"/>
</dbReference>
<dbReference type="AlphaFoldDB" id="A0A5N7MSN7"/>
<evidence type="ECO:0000313" key="2">
    <source>
        <dbReference type="Proteomes" id="UP000403266"/>
    </source>
</evidence>
<dbReference type="OrthoDB" id="9798009at2"/>
<name>A0A5N7MSN7_9HYPH</name>
<dbReference type="EMBL" id="VOSK01000255">
    <property type="protein sequence ID" value="MPR29660.1"/>
    <property type="molecule type" value="Genomic_DNA"/>
</dbReference>
<reference evidence="1 2" key="1">
    <citation type="journal article" date="2019" name="Syst. Appl. Microbiol.">
        <title>Microvirga tunisiensis sp. nov., a root nodule symbiotic bacterium isolated from Lupinus micranthus and L. luteus grown in Northern Tunisia.</title>
        <authorList>
            <person name="Msaddak A."/>
            <person name="Rejili M."/>
            <person name="Duran D."/>
            <person name="Mars M."/>
            <person name="Palacios J.M."/>
            <person name="Ruiz-Argueso T."/>
            <person name="Rey L."/>
            <person name="Imperial J."/>
        </authorList>
    </citation>
    <scope>NUCLEOTIDE SEQUENCE [LARGE SCALE GENOMIC DNA]</scope>
    <source>
        <strain evidence="1 2">Lmie10</strain>
    </source>
</reference>
<dbReference type="RefSeq" id="WP_152716546.1">
    <property type="nucleotide sequence ID" value="NZ_VOSJ01000274.1"/>
</dbReference>